<gene>
    <name evidence="2" type="ORF">QY95_03496</name>
</gene>
<accession>A0A0F5HR88</accession>
<comment type="caution">
    <text evidence="2">The sequence shown here is derived from an EMBL/GenBank/DDBJ whole genome shotgun (WGS) entry which is preliminary data.</text>
</comment>
<dbReference type="STRING" id="1221996.QY95_03496"/>
<accession>A0A0F5HKI1</accession>
<dbReference type="Proteomes" id="UP000031563">
    <property type="component" value="Unassembled WGS sequence"/>
</dbReference>
<reference evidence="2" key="1">
    <citation type="submission" date="2015-02" db="EMBL/GenBank/DDBJ databases">
        <title>Genome Assembly of Bacillaceae bacterium MTCC 8252.</title>
        <authorList>
            <person name="Verma A."/>
            <person name="Khatri I."/>
            <person name="Mual P."/>
            <person name="Subramanian S."/>
            <person name="Krishnamurthi S."/>
        </authorList>
    </citation>
    <scope>NUCLEOTIDE SEQUENCE [LARGE SCALE GENOMIC DNA]</scope>
    <source>
        <strain evidence="2">MTCC 8252</strain>
    </source>
</reference>
<keyword evidence="3" id="KW-1185">Reference proteome</keyword>
<evidence type="ECO:0000313" key="3">
    <source>
        <dbReference type="Proteomes" id="UP000031563"/>
    </source>
</evidence>
<protein>
    <submittedName>
        <fullName evidence="2">4-carboxymuconolactone decarboxylase</fullName>
    </submittedName>
</protein>
<sequence length="129" mass="14419">MKSERYQKGLETLRKLTGDSSQQAIENVKAFSPDLEEMMMEFGFGDVYSRPALDLKQRALITLTSLITQGAGERQLTFHFKAAMHVGWSVEEIIEIIIQCAAYAGFPKAVAALELLKEISTENPQPPEQ</sequence>
<dbReference type="PANTHER" id="PTHR33570">
    <property type="entry name" value="4-CARBOXYMUCONOLACTONE DECARBOXYLASE FAMILY PROTEIN"/>
    <property type="match status" value="1"/>
</dbReference>
<dbReference type="SUPFAM" id="SSF69118">
    <property type="entry name" value="AhpD-like"/>
    <property type="match status" value="1"/>
</dbReference>
<evidence type="ECO:0000313" key="2">
    <source>
        <dbReference type="EMBL" id="KKB35362.1"/>
    </source>
</evidence>
<evidence type="ECO:0000259" key="1">
    <source>
        <dbReference type="Pfam" id="PF02627"/>
    </source>
</evidence>
<dbReference type="Pfam" id="PF02627">
    <property type="entry name" value="CMD"/>
    <property type="match status" value="1"/>
</dbReference>
<dbReference type="InterPro" id="IPR003779">
    <property type="entry name" value="CMD-like"/>
</dbReference>
<dbReference type="RefSeq" id="WP_039237388.1">
    <property type="nucleotide sequence ID" value="NZ_JWIR02000073.1"/>
</dbReference>
<name>A0A0F5HR88_BACTR</name>
<dbReference type="InterPro" id="IPR029032">
    <property type="entry name" value="AhpD-like"/>
</dbReference>
<feature type="domain" description="Carboxymuconolactone decarboxylase-like" evidence="1">
    <location>
        <begin position="33"/>
        <end position="118"/>
    </location>
</feature>
<dbReference type="PANTHER" id="PTHR33570:SF10">
    <property type="entry name" value="GAMMA-CARBOXYMUCONOLACTONE DECARBOXYLASE"/>
    <property type="match status" value="1"/>
</dbReference>
<dbReference type="InterPro" id="IPR052512">
    <property type="entry name" value="4CMD/NDH-1_regulator"/>
</dbReference>
<dbReference type="Gene3D" id="1.20.1290.10">
    <property type="entry name" value="AhpD-like"/>
    <property type="match status" value="1"/>
</dbReference>
<proteinExistence type="predicted"/>
<organism evidence="2 3">
    <name type="scientific">Bacillus thermotolerans</name>
    <name type="common">Quasibacillus thermotolerans</name>
    <dbReference type="NCBI Taxonomy" id="1221996"/>
    <lineage>
        <taxon>Bacteria</taxon>
        <taxon>Bacillati</taxon>
        <taxon>Bacillota</taxon>
        <taxon>Bacilli</taxon>
        <taxon>Bacillales</taxon>
        <taxon>Bacillaceae</taxon>
        <taxon>Bacillus</taxon>
    </lineage>
</organism>
<dbReference type="AlphaFoldDB" id="A0A0F5HR88"/>
<dbReference type="EMBL" id="JWIR02000073">
    <property type="protein sequence ID" value="KKB35362.1"/>
    <property type="molecule type" value="Genomic_DNA"/>
</dbReference>
<dbReference type="GO" id="GO:0051920">
    <property type="term" value="F:peroxiredoxin activity"/>
    <property type="evidence" value="ECO:0007669"/>
    <property type="project" value="InterPro"/>
</dbReference>